<evidence type="ECO:0000256" key="1">
    <source>
        <dbReference type="SAM" id="MobiDB-lite"/>
    </source>
</evidence>
<keyword evidence="3" id="KW-1185">Reference proteome</keyword>
<reference evidence="2 3" key="1">
    <citation type="submission" date="2023-05" db="EMBL/GenBank/DDBJ databases">
        <title>B98-5 Cell Line De Novo Hybrid Assembly: An Optical Mapping Approach.</title>
        <authorList>
            <person name="Kananen K."/>
            <person name="Auerbach J.A."/>
            <person name="Kautto E."/>
            <person name="Blachly J.S."/>
        </authorList>
    </citation>
    <scope>NUCLEOTIDE SEQUENCE [LARGE SCALE GENOMIC DNA]</scope>
    <source>
        <strain evidence="2">B95-8</strain>
        <tissue evidence="2">Cell line</tissue>
    </source>
</reference>
<evidence type="ECO:0000313" key="3">
    <source>
        <dbReference type="Proteomes" id="UP001266305"/>
    </source>
</evidence>
<dbReference type="EMBL" id="JASSZA010000011">
    <property type="protein sequence ID" value="KAK2098061.1"/>
    <property type="molecule type" value="Genomic_DNA"/>
</dbReference>
<gene>
    <name evidence="2" type="ORF">P7K49_023512</name>
</gene>
<feature type="compositionally biased region" description="Polar residues" evidence="1">
    <location>
        <begin position="76"/>
        <end position="89"/>
    </location>
</feature>
<proteinExistence type="predicted"/>
<feature type="compositionally biased region" description="Pro residues" evidence="1">
    <location>
        <begin position="102"/>
        <end position="113"/>
    </location>
</feature>
<accession>A0ABQ9UMI1</accession>
<dbReference type="Proteomes" id="UP001266305">
    <property type="component" value="Unassembled WGS sequence"/>
</dbReference>
<name>A0ABQ9UMI1_SAGOE</name>
<comment type="caution">
    <text evidence="2">The sequence shown here is derived from an EMBL/GenBank/DDBJ whole genome shotgun (WGS) entry which is preliminary data.</text>
</comment>
<evidence type="ECO:0000313" key="2">
    <source>
        <dbReference type="EMBL" id="KAK2098061.1"/>
    </source>
</evidence>
<feature type="compositionally biased region" description="Basic and acidic residues" evidence="1">
    <location>
        <begin position="90"/>
        <end position="100"/>
    </location>
</feature>
<feature type="region of interest" description="Disordered" evidence="1">
    <location>
        <begin position="23"/>
        <end position="114"/>
    </location>
</feature>
<sequence length="163" mass="17409">MRFMCFISLESGEIRESELGAHTDLPLAGSRPAALQSPPPCRARLTPPLYRPAGPPEGFGSPEPGEPTVGLGENRPSLSSAKRTGSIQQQEEKQGPRQEAEVPPPGPLGPSIPPEALLQEFQLLLKGAVMQRLSMDSEPCMRVSVGLIAWNLAPVQPPAGRTM</sequence>
<feature type="compositionally biased region" description="Low complexity" evidence="1">
    <location>
        <begin position="56"/>
        <end position="67"/>
    </location>
</feature>
<protein>
    <submittedName>
        <fullName evidence="2">Uncharacterized protein</fullName>
    </submittedName>
</protein>
<organism evidence="2 3">
    <name type="scientific">Saguinus oedipus</name>
    <name type="common">Cotton-top tamarin</name>
    <name type="synonym">Oedipomidas oedipus</name>
    <dbReference type="NCBI Taxonomy" id="9490"/>
    <lineage>
        <taxon>Eukaryota</taxon>
        <taxon>Metazoa</taxon>
        <taxon>Chordata</taxon>
        <taxon>Craniata</taxon>
        <taxon>Vertebrata</taxon>
        <taxon>Euteleostomi</taxon>
        <taxon>Mammalia</taxon>
        <taxon>Eutheria</taxon>
        <taxon>Euarchontoglires</taxon>
        <taxon>Primates</taxon>
        <taxon>Haplorrhini</taxon>
        <taxon>Platyrrhini</taxon>
        <taxon>Cebidae</taxon>
        <taxon>Callitrichinae</taxon>
        <taxon>Saguinus</taxon>
    </lineage>
</organism>